<comment type="caution">
    <text evidence="2">The sequence shown here is derived from an EMBL/GenBank/DDBJ whole genome shotgun (WGS) entry which is preliminary data.</text>
</comment>
<dbReference type="RefSeq" id="WP_395760134.1">
    <property type="nucleotide sequence ID" value="NZ_JAKFWN010000032.1"/>
</dbReference>
<evidence type="ECO:0008006" key="4">
    <source>
        <dbReference type="Google" id="ProtNLM"/>
    </source>
</evidence>
<evidence type="ECO:0000313" key="2">
    <source>
        <dbReference type="EMBL" id="OQW53887.1"/>
    </source>
</evidence>
<dbReference type="PIRSF" id="PIRSF032064">
    <property type="entry name" value="UCP032064"/>
    <property type="match status" value="1"/>
</dbReference>
<dbReference type="Pfam" id="PF05258">
    <property type="entry name" value="DciA"/>
    <property type="match status" value="1"/>
</dbReference>
<dbReference type="STRING" id="1827387.A4S15_00030"/>
<dbReference type="InterPro" id="IPR007922">
    <property type="entry name" value="DciA-like"/>
</dbReference>
<protein>
    <recommendedName>
        <fullName evidence="4">RNA-binding protein</fullName>
    </recommendedName>
</protein>
<gene>
    <name evidence="2" type="ORF">A4S15_00030</name>
</gene>
<accession>A0A1W9I2S3</accession>
<evidence type="ECO:0000313" key="3">
    <source>
        <dbReference type="Proteomes" id="UP000192872"/>
    </source>
</evidence>
<sequence>MAGKSDSSEQKKQAMRWKPASRSLADLAGEVMAPLAEKHGLATAQIILRWSELAGPELARATRPLRIQWPRRSDTPDGSDLPPRRLGATLVIACESALALDLQFAAPVLIERVNLLFGWQAVTRVSIRQGPVERKPAPAIPPIPPQAPLRMVSGLDSLEDDDLRRALGRLAAGVASRPQRS</sequence>
<dbReference type="EMBL" id="LWDL01000005">
    <property type="protein sequence ID" value="OQW53887.1"/>
    <property type="molecule type" value="Genomic_DNA"/>
</dbReference>
<dbReference type="Proteomes" id="UP000192872">
    <property type="component" value="Unassembled WGS sequence"/>
</dbReference>
<feature type="region of interest" description="Disordered" evidence="1">
    <location>
        <begin position="1"/>
        <end position="20"/>
    </location>
</feature>
<reference evidence="2 3" key="1">
    <citation type="journal article" date="2017" name="Water Res.">
        <title>Comammox in drinking water systems.</title>
        <authorList>
            <person name="Wang Y."/>
            <person name="Ma L."/>
            <person name="Mao Y."/>
            <person name="Jiang X."/>
            <person name="Xia Y."/>
            <person name="Yu K."/>
            <person name="Li B."/>
            <person name="Zhang T."/>
        </authorList>
    </citation>
    <scope>NUCLEOTIDE SEQUENCE [LARGE SCALE GENOMIC DNA]</scope>
    <source>
        <strain evidence="2">SG_bin8</strain>
    </source>
</reference>
<name>A0A1W9I2S3_9HYPH</name>
<dbReference type="AlphaFoldDB" id="A0A1W9I2S3"/>
<proteinExistence type="predicted"/>
<feature type="compositionally biased region" description="Basic and acidic residues" evidence="1">
    <location>
        <begin position="1"/>
        <end position="12"/>
    </location>
</feature>
<organism evidence="2 3">
    <name type="scientific">Candidatus Raskinella chloraquaticus</name>
    <dbReference type="NCBI Taxonomy" id="1951219"/>
    <lineage>
        <taxon>Bacteria</taxon>
        <taxon>Pseudomonadati</taxon>
        <taxon>Pseudomonadota</taxon>
        <taxon>Alphaproteobacteria</taxon>
        <taxon>Hyphomicrobiales</taxon>
        <taxon>Phreatobacteraceae</taxon>
        <taxon>Candidatus Raskinella</taxon>
    </lineage>
</organism>
<dbReference type="InterPro" id="IPR010593">
    <property type="entry name" value="DUF1159"/>
</dbReference>
<evidence type="ECO:0000256" key="1">
    <source>
        <dbReference type="SAM" id="MobiDB-lite"/>
    </source>
</evidence>